<protein>
    <recommendedName>
        <fullName evidence="4">Molecular chaperone</fullName>
    </recommendedName>
</protein>
<dbReference type="InterPro" id="IPR036411">
    <property type="entry name" value="TorD-like_sf"/>
</dbReference>
<name>A0A261V1N9_9BORD</name>
<dbReference type="PANTHER" id="PTHR34227">
    <property type="entry name" value="CHAPERONE PROTEIN YCDY"/>
    <property type="match status" value="1"/>
</dbReference>
<dbReference type="AlphaFoldDB" id="A0A261V1N9"/>
<keyword evidence="1" id="KW-0143">Chaperone</keyword>
<dbReference type="Gene3D" id="1.10.3480.10">
    <property type="entry name" value="TorD-like"/>
    <property type="match status" value="1"/>
</dbReference>
<keyword evidence="3" id="KW-1185">Reference proteome</keyword>
<comment type="caution">
    <text evidence="2">The sequence shown here is derived from an EMBL/GenBank/DDBJ whole genome shotgun (WGS) entry which is preliminary data.</text>
</comment>
<dbReference type="PANTHER" id="PTHR34227:SF1">
    <property type="entry name" value="DIMETHYL SULFOXIDE REDUCTASE CHAPERONE-RELATED"/>
    <property type="match status" value="1"/>
</dbReference>
<evidence type="ECO:0000256" key="1">
    <source>
        <dbReference type="ARBA" id="ARBA00023186"/>
    </source>
</evidence>
<dbReference type="Proteomes" id="UP000216885">
    <property type="component" value="Unassembled WGS sequence"/>
</dbReference>
<dbReference type="EMBL" id="NEVQ01000001">
    <property type="protein sequence ID" value="OZI67845.1"/>
    <property type="molecule type" value="Genomic_DNA"/>
</dbReference>
<dbReference type="RefSeq" id="WP_094837051.1">
    <property type="nucleotide sequence ID" value="NZ_NEVQ01000001.1"/>
</dbReference>
<sequence length="206" mass="22899">MTIIPPTATEPASHDEDFARAEIYSLLAHLFYAPPAPELLAQLRNADDDDSDSVLAPSWNALLACARELDVTAIQAEHDTLFGGVGKPDVYLFGSHYLAGFLNEKPLVRLRDDLAALGLTRDPAMPETEDHIAYLCEVMRFLITGADADTSNLARQREFFSAHIRPWADDLCAAIVQQPAARFYARLAEFFRDFNNIEAQGFDMLP</sequence>
<dbReference type="InterPro" id="IPR020945">
    <property type="entry name" value="DMSO/NO3_reduct_chaperone"/>
</dbReference>
<evidence type="ECO:0008006" key="4">
    <source>
        <dbReference type="Google" id="ProtNLM"/>
    </source>
</evidence>
<proteinExistence type="predicted"/>
<evidence type="ECO:0000313" key="2">
    <source>
        <dbReference type="EMBL" id="OZI67845.1"/>
    </source>
</evidence>
<organism evidence="2 3">
    <name type="scientific">Bordetella genomosp. 4</name>
    <dbReference type="NCBI Taxonomy" id="463044"/>
    <lineage>
        <taxon>Bacteria</taxon>
        <taxon>Pseudomonadati</taxon>
        <taxon>Pseudomonadota</taxon>
        <taxon>Betaproteobacteria</taxon>
        <taxon>Burkholderiales</taxon>
        <taxon>Alcaligenaceae</taxon>
        <taxon>Bordetella</taxon>
    </lineage>
</organism>
<dbReference type="Pfam" id="PF02613">
    <property type="entry name" value="Nitrate_red_del"/>
    <property type="match status" value="1"/>
</dbReference>
<gene>
    <name evidence="2" type="ORF">CAL20_02080</name>
</gene>
<accession>A0A261V1N9</accession>
<reference evidence="2 3" key="1">
    <citation type="submission" date="2017-05" db="EMBL/GenBank/DDBJ databases">
        <title>Complete and WGS of Bordetella genogroups.</title>
        <authorList>
            <person name="Spilker T."/>
            <person name="LiPuma J."/>
        </authorList>
    </citation>
    <scope>NUCLEOTIDE SEQUENCE [LARGE SCALE GENOMIC DNA]</scope>
    <source>
        <strain evidence="2 3">AU9919</strain>
    </source>
</reference>
<dbReference type="SUPFAM" id="SSF89155">
    <property type="entry name" value="TorD-like"/>
    <property type="match status" value="1"/>
</dbReference>
<evidence type="ECO:0000313" key="3">
    <source>
        <dbReference type="Proteomes" id="UP000216885"/>
    </source>
</evidence>
<dbReference type="InterPro" id="IPR050289">
    <property type="entry name" value="TorD/DmsD_chaperones"/>
</dbReference>